<dbReference type="GO" id="GO:0005634">
    <property type="term" value="C:nucleus"/>
    <property type="evidence" value="ECO:0007669"/>
    <property type="project" value="UniProtKB-SubCell"/>
</dbReference>
<name>R0KPR1_NOSB1</name>
<feature type="domain" description="C3H1-type" evidence="12">
    <location>
        <begin position="107"/>
        <end position="134"/>
    </location>
</feature>
<feature type="zinc finger region" description="C3H1-type" evidence="10">
    <location>
        <begin position="136"/>
        <end position="158"/>
    </location>
</feature>
<keyword evidence="3 11" id="KW-0507">mRNA processing</keyword>
<comment type="function">
    <text evidence="11">Component of the cleavage factor I (CF I) involved in pre-mRNA 3'-end processing.</text>
</comment>
<evidence type="ECO:0000256" key="11">
    <source>
        <dbReference type="RuleBase" id="RU369008"/>
    </source>
</evidence>
<dbReference type="GO" id="GO:0003723">
    <property type="term" value="F:RNA binding"/>
    <property type="evidence" value="ECO:0007669"/>
    <property type="project" value="UniProtKB-UniRule"/>
</dbReference>
<proteinExistence type="inferred from homology"/>
<dbReference type="SUPFAM" id="SSF90229">
    <property type="entry name" value="CCCH zinc finger"/>
    <property type="match status" value="1"/>
</dbReference>
<accession>R0KPR1</accession>
<dbReference type="VEuPathDB" id="MicrosporidiaDB:NBO_378g0007"/>
<keyword evidence="4 10" id="KW-0479">Metal-binding</keyword>
<gene>
    <name evidence="13" type="primary">CPSF4</name>
    <name evidence="13" type="ORF">NBO_378g0007</name>
</gene>
<protein>
    <recommendedName>
        <fullName evidence="11">mRNA 3'-end-processing protein</fullName>
    </recommendedName>
</protein>
<evidence type="ECO:0000256" key="5">
    <source>
        <dbReference type="ARBA" id="ARBA00022737"/>
    </source>
</evidence>
<evidence type="ECO:0000256" key="9">
    <source>
        <dbReference type="ARBA" id="ARBA00023242"/>
    </source>
</evidence>
<evidence type="ECO:0000256" key="7">
    <source>
        <dbReference type="ARBA" id="ARBA00022833"/>
    </source>
</evidence>
<dbReference type="FunFam" id="4.10.1000.10:FF:000012">
    <property type="entry name" value="cleavage and polyadenylation specificity factor subunit 4"/>
    <property type="match status" value="1"/>
</dbReference>
<dbReference type="InterPro" id="IPR045348">
    <property type="entry name" value="CPSF4/Yth1"/>
</dbReference>
<keyword evidence="8 11" id="KW-0694">RNA-binding</keyword>
<comment type="subcellular location">
    <subcellularLocation>
        <location evidence="1 11">Nucleus</location>
    </subcellularLocation>
</comment>
<evidence type="ECO:0000256" key="6">
    <source>
        <dbReference type="ARBA" id="ARBA00022771"/>
    </source>
</evidence>
<feature type="domain" description="C3H1-type" evidence="12">
    <location>
        <begin position="51"/>
        <end position="78"/>
    </location>
</feature>
<feature type="domain" description="C3H1-type" evidence="12">
    <location>
        <begin position="136"/>
        <end position="158"/>
    </location>
</feature>
<evidence type="ECO:0000313" key="13">
    <source>
        <dbReference type="EMBL" id="EOB12696.1"/>
    </source>
</evidence>
<dbReference type="PROSITE" id="PS50103">
    <property type="entry name" value="ZF_C3H1"/>
    <property type="match status" value="4"/>
</dbReference>
<dbReference type="HOGENOM" id="CLU_024513_2_1_1"/>
<dbReference type="OrthoDB" id="1914176at2759"/>
<evidence type="ECO:0000256" key="8">
    <source>
        <dbReference type="ARBA" id="ARBA00022884"/>
    </source>
</evidence>
<evidence type="ECO:0000256" key="2">
    <source>
        <dbReference type="ARBA" id="ARBA00008907"/>
    </source>
</evidence>
<feature type="zinc finger region" description="C3H1-type" evidence="10">
    <location>
        <begin position="107"/>
        <end position="134"/>
    </location>
</feature>
<dbReference type="PANTHER" id="PTHR23102:SF24">
    <property type="entry name" value="CLEAVAGE AND POLYADENYLATION SPECIFICITY FACTOR SUBUNIT 4"/>
    <property type="match status" value="1"/>
</dbReference>
<dbReference type="Pfam" id="PF00642">
    <property type="entry name" value="zf-CCCH"/>
    <property type="match status" value="1"/>
</dbReference>
<dbReference type="PANTHER" id="PTHR23102">
    <property type="entry name" value="CLEAVAGE AND POLYADENYLATION SPECIFICITY FACTOR SUBUNIT 4-RELATED"/>
    <property type="match status" value="1"/>
</dbReference>
<keyword evidence="6 10" id="KW-0863">Zinc-finger</keyword>
<dbReference type="Gene3D" id="4.10.1000.10">
    <property type="entry name" value="Zinc finger, CCCH-type"/>
    <property type="match status" value="2"/>
</dbReference>
<dbReference type="Proteomes" id="UP000016927">
    <property type="component" value="Unassembled WGS sequence"/>
</dbReference>
<evidence type="ECO:0000256" key="4">
    <source>
        <dbReference type="ARBA" id="ARBA00022723"/>
    </source>
</evidence>
<dbReference type="Pfam" id="PF14608">
    <property type="entry name" value="zf-CCCH_2"/>
    <property type="match status" value="3"/>
</dbReference>
<sequence>MSSSSSDSLHFDFEDYVQNVLGLKEEEDIYCMPFQTNSCFDPNCDKQHIKLSNAVICKHWLRGLCKKGKKCEFIHEYDLKKMPQCFFYSKFGECTNPECIYLHVNPDKKTKECLWYNRGFCKHGANCKNKHVRRKMCYNYYLGFCLKGPECEYGHPKADIPKKNVIES</sequence>
<dbReference type="OMA" id="SKECLWY"/>
<evidence type="ECO:0000256" key="1">
    <source>
        <dbReference type="ARBA" id="ARBA00004123"/>
    </source>
</evidence>
<dbReference type="GO" id="GO:0008270">
    <property type="term" value="F:zinc ion binding"/>
    <property type="evidence" value="ECO:0007669"/>
    <property type="project" value="UniProtKB-KW"/>
</dbReference>
<evidence type="ECO:0000313" key="14">
    <source>
        <dbReference type="Proteomes" id="UP000016927"/>
    </source>
</evidence>
<keyword evidence="5 11" id="KW-0677">Repeat</keyword>
<feature type="zinc finger region" description="C3H1-type" evidence="10">
    <location>
        <begin position="79"/>
        <end position="106"/>
    </location>
</feature>
<dbReference type="GO" id="GO:0031124">
    <property type="term" value="P:mRNA 3'-end processing"/>
    <property type="evidence" value="ECO:0007669"/>
    <property type="project" value="UniProtKB-UniRule"/>
</dbReference>
<feature type="domain" description="C3H1-type" evidence="12">
    <location>
        <begin position="79"/>
        <end position="106"/>
    </location>
</feature>
<dbReference type="InterPro" id="IPR036855">
    <property type="entry name" value="Znf_CCCH_sf"/>
</dbReference>
<keyword evidence="9 11" id="KW-0539">Nucleus</keyword>
<keyword evidence="7 10" id="KW-0862">Zinc</keyword>
<dbReference type="SMART" id="SM00356">
    <property type="entry name" value="ZnF_C3H1"/>
    <property type="match status" value="4"/>
</dbReference>
<reference evidence="13 14" key="1">
    <citation type="journal article" date="2013" name="BMC Genomics">
        <title>Comparative genomics of parasitic silkworm microsporidia reveal an association between genome expansion and host adaptation.</title>
        <authorList>
            <person name="Pan G."/>
            <person name="Xu J."/>
            <person name="Li T."/>
            <person name="Xia Q."/>
            <person name="Liu S.L."/>
            <person name="Zhang G."/>
            <person name="Li S."/>
            <person name="Li C."/>
            <person name="Liu H."/>
            <person name="Yang L."/>
            <person name="Liu T."/>
            <person name="Zhang X."/>
            <person name="Wu Z."/>
            <person name="Fan W."/>
            <person name="Dang X."/>
            <person name="Xiang H."/>
            <person name="Tao M."/>
            <person name="Li Y."/>
            <person name="Hu J."/>
            <person name="Li Z."/>
            <person name="Lin L."/>
            <person name="Luo J."/>
            <person name="Geng L."/>
            <person name="Wang L."/>
            <person name="Long M."/>
            <person name="Wan Y."/>
            <person name="He N."/>
            <person name="Zhang Z."/>
            <person name="Lu C."/>
            <person name="Keeling P.J."/>
            <person name="Wang J."/>
            <person name="Xiang Z."/>
            <person name="Zhou Z."/>
        </authorList>
    </citation>
    <scope>NUCLEOTIDE SEQUENCE [LARGE SCALE GENOMIC DNA]</scope>
    <source>
        <strain evidence="14">CQ1 / CVCC 102059</strain>
    </source>
</reference>
<evidence type="ECO:0000256" key="3">
    <source>
        <dbReference type="ARBA" id="ARBA00022664"/>
    </source>
</evidence>
<keyword evidence="14" id="KW-1185">Reference proteome</keyword>
<evidence type="ECO:0000256" key="10">
    <source>
        <dbReference type="PROSITE-ProRule" id="PRU00723"/>
    </source>
</evidence>
<feature type="zinc finger region" description="C3H1-type" evidence="10">
    <location>
        <begin position="51"/>
        <end position="78"/>
    </location>
</feature>
<dbReference type="InterPro" id="IPR000571">
    <property type="entry name" value="Znf_CCCH"/>
</dbReference>
<dbReference type="STRING" id="578461.R0KPR1"/>
<evidence type="ECO:0000259" key="12">
    <source>
        <dbReference type="PROSITE" id="PS50103"/>
    </source>
</evidence>
<organism evidence="13 14">
    <name type="scientific">Nosema bombycis (strain CQ1 / CVCC 102059)</name>
    <name type="common">Microsporidian parasite</name>
    <name type="synonym">Pebrine of silkworm</name>
    <dbReference type="NCBI Taxonomy" id="578461"/>
    <lineage>
        <taxon>Eukaryota</taxon>
        <taxon>Fungi</taxon>
        <taxon>Fungi incertae sedis</taxon>
        <taxon>Microsporidia</taxon>
        <taxon>Nosematidae</taxon>
        <taxon>Nosema</taxon>
    </lineage>
</organism>
<comment type="similarity">
    <text evidence="2 11">Belongs to the CPSF4/YTH1 family.</text>
</comment>
<dbReference type="EMBL" id="KB909286">
    <property type="protein sequence ID" value="EOB12696.1"/>
    <property type="molecule type" value="Genomic_DNA"/>
</dbReference>
<dbReference type="AlphaFoldDB" id="R0KPR1"/>